<evidence type="ECO:0000256" key="4">
    <source>
        <dbReference type="ARBA" id="ARBA00022989"/>
    </source>
</evidence>
<keyword evidence="4" id="KW-1133">Transmembrane helix</keyword>
<dbReference type="RefSeq" id="XP_022652122.1">
    <property type="nucleotide sequence ID" value="XM_022796387.1"/>
</dbReference>
<evidence type="ECO:0000256" key="1">
    <source>
        <dbReference type="ARBA" id="ARBA00004325"/>
    </source>
</evidence>
<evidence type="ECO:0000256" key="5">
    <source>
        <dbReference type="ARBA" id="ARBA00023128"/>
    </source>
</evidence>
<dbReference type="AlphaFoldDB" id="A0A7M7JIE8"/>
<evidence type="ECO:0000256" key="6">
    <source>
        <dbReference type="ARBA" id="ARBA00023136"/>
    </source>
</evidence>
<comment type="function">
    <text evidence="7">Component of the MICOS complex, a large protein complex of the mitochondrial inner membrane that plays crucial roles in the maintenance of crista junctions, inner membrane architecture, and formation of contact sites to the outer membrane.</text>
</comment>
<dbReference type="InterPro" id="IPR019166">
    <property type="entry name" value="MIC26/MIC27"/>
</dbReference>
<protein>
    <recommendedName>
        <fullName evidence="7">MICOS complex subunit</fullName>
    </recommendedName>
</protein>
<keyword evidence="7" id="KW-0999">Mitochondrion inner membrane</keyword>
<keyword evidence="9" id="KW-1185">Reference proteome</keyword>
<keyword evidence="3" id="KW-0812">Transmembrane</keyword>
<dbReference type="PANTHER" id="PTHR14564">
    <property type="entry name" value="MICOS COMPLEX SUBUNIT MIC26 / MIC27 FAMILY MEMBER"/>
    <property type="match status" value="1"/>
</dbReference>
<organism evidence="8 9">
    <name type="scientific">Varroa destructor</name>
    <name type="common">Honeybee mite</name>
    <dbReference type="NCBI Taxonomy" id="109461"/>
    <lineage>
        <taxon>Eukaryota</taxon>
        <taxon>Metazoa</taxon>
        <taxon>Ecdysozoa</taxon>
        <taxon>Arthropoda</taxon>
        <taxon>Chelicerata</taxon>
        <taxon>Arachnida</taxon>
        <taxon>Acari</taxon>
        <taxon>Parasitiformes</taxon>
        <taxon>Mesostigmata</taxon>
        <taxon>Gamasina</taxon>
        <taxon>Dermanyssoidea</taxon>
        <taxon>Varroidae</taxon>
        <taxon>Varroa</taxon>
    </lineage>
</organism>
<evidence type="ECO:0000313" key="9">
    <source>
        <dbReference type="Proteomes" id="UP000594260"/>
    </source>
</evidence>
<dbReference type="CTD" id="41959"/>
<keyword evidence="5 7" id="KW-0496">Mitochondrion</keyword>
<comment type="similarity">
    <text evidence="2">Belongs to the apolipoprotein O/MICOS complex subunit Mic27 family.</text>
</comment>
<keyword evidence="6" id="KW-0472">Membrane</keyword>
<proteinExistence type="inferred from homology"/>
<dbReference type="GO" id="GO:0042407">
    <property type="term" value="P:cristae formation"/>
    <property type="evidence" value="ECO:0007669"/>
    <property type="project" value="InterPro"/>
</dbReference>
<evidence type="ECO:0000256" key="7">
    <source>
        <dbReference type="RuleBase" id="RU363021"/>
    </source>
</evidence>
<dbReference type="Proteomes" id="UP000594260">
    <property type="component" value="Unplaced"/>
</dbReference>
<evidence type="ECO:0000313" key="8">
    <source>
        <dbReference type="EnsemblMetazoa" id="XP_022652122"/>
    </source>
</evidence>
<dbReference type="InterPro" id="IPR033182">
    <property type="entry name" value="MIC26/MIC27_animal"/>
</dbReference>
<comment type="subcellular location">
    <subcellularLocation>
        <location evidence="7">Mitochondrion inner membrane</location>
    </subcellularLocation>
    <subcellularLocation>
        <location evidence="1">Mitochondrion membrane</location>
    </subcellularLocation>
</comment>
<reference evidence="8" key="1">
    <citation type="submission" date="2021-01" db="UniProtKB">
        <authorList>
            <consortium name="EnsemblMetazoa"/>
        </authorList>
    </citation>
    <scope>IDENTIFICATION</scope>
</reference>
<evidence type="ECO:0000256" key="2">
    <source>
        <dbReference type="ARBA" id="ARBA00010904"/>
    </source>
</evidence>
<evidence type="ECO:0000256" key="3">
    <source>
        <dbReference type="ARBA" id="ARBA00022692"/>
    </source>
</evidence>
<dbReference type="Pfam" id="PF09769">
    <property type="entry name" value="ApoO"/>
    <property type="match status" value="1"/>
</dbReference>
<dbReference type="GeneID" id="111246571"/>
<dbReference type="GO" id="GO:0061617">
    <property type="term" value="C:MICOS complex"/>
    <property type="evidence" value="ECO:0007669"/>
    <property type="project" value="UniProtKB-UniRule"/>
</dbReference>
<comment type="subunit">
    <text evidence="7">Component of the mitochondrial contact site and cristae organizing system (MICOS) complex.</text>
</comment>
<dbReference type="EnsemblMetazoa" id="XM_022796387">
    <property type="protein sequence ID" value="XP_022652122"/>
    <property type="gene ID" value="LOC111246571"/>
</dbReference>
<sequence>MAPIMMLKTQCAEATKVKASEAEKKCKPCCVGKKMFKPQELPLYGCPECPSKFDVIEATPCQLEAAVKGVRLAVTPTLMAIKQMSDRGVEIVDTAVAHTKSSWKYVSSEGNTTVRGIAILSGGLVGMIVARRGFFRKLIFGSIGATAVAANVYPEEYKKYKTETKTVVCATVKTATGYELDAALNKIQFPKLSEYMPSDLSFSSLFGNSAEKKE</sequence>
<accession>A0A7M7JIE8</accession>
<name>A0A7M7JIE8_VARDE</name>